<dbReference type="EMBL" id="CM029037">
    <property type="protein sequence ID" value="KAG2658358.1"/>
    <property type="molecule type" value="Genomic_DNA"/>
</dbReference>
<sequence length="33" mass="3490">MRRGAMQAPAERGGGRRRTSKALLLTGSQSTST</sequence>
<reference evidence="2" key="1">
    <citation type="submission" date="2020-05" db="EMBL/GenBank/DDBJ databases">
        <title>WGS assembly of Panicum virgatum.</title>
        <authorList>
            <person name="Lovell J.T."/>
            <person name="Jenkins J."/>
            <person name="Shu S."/>
            <person name="Juenger T.E."/>
            <person name="Schmutz J."/>
        </authorList>
    </citation>
    <scope>NUCLEOTIDE SEQUENCE</scope>
    <source>
        <strain evidence="2">AP13</strain>
    </source>
</reference>
<dbReference type="Proteomes" id="UP000823388">
    <property type="component" value="Chromosome 1K"/>
</dbReference>
<accession>A0A8T0XHI6</accession>
<protein>
    <submittedName>
        <fullName evidence="2">Uncharacterized protein</fullName>
    </submittedName>
</protein>
<evidence type="ECO:0000313" key="3">
    <source>
        <dbReference type="Proteomes" id="UP000823388"/>
    </source>
</evidence>
<comment type="caution">
    <text evidence="2">The sequence shown here is derived from an EMBL/GenBank/DDBJ whole genome shotgun (WGS) entry which is preliminary data.</text>
</comment>
<keyword evidence="3" id="KW-1185">Reference proteome</keyword>
<organism evidence="2 3">
    <name type="scientific">Panicum virgatum</name>
    <name type="common">Blackwell switchgrass</name>
    <dbReference type="NCBI Taxonomy" id="38727"/>
    <lineage>
        <taxon>Eukaryota</taxon>
        <taxon>Viridiplantae</taxon>
        <taxon>Streptophyta</taxon>
        <taxon>Embryophyta</taxon>
        <taxon>Tracheophyta</taxon>
        <taxon>Spermatophyta</taxon>
        <taxon>Magnoliopsida</taxon>
        <taxon>Liliopsida</taxon>
        <taxon>Poales</taxon>
        <taxon>Poaceae</taxon>
        <taxon>PACMAD clade</taxon>
        <taxon>Panicoideae</taxon>
        <taxon>Panicodae</taxon>
        <taxon>Paniceae</taxon>
        <taxon>Panicinae</taxon>
        <taxon>Panicum</taxon>
        <taxon>Panicum sect. Hiantes</taxon>
    </lineage>
</organism>
<proteinExistence type="predicted"/>
<evidence type="ECO:0000256" key="1">
    <source>
        <dbReference type="SAM" id="MobiDB-lite"/>
    </source>
</evidence>
<name>A0A8T0XHI6_PANVG</name>
<gene>
    <name evidence="2" type="ORF">PVAP13_1KG265400</name>
</gene>
<feature type="region of interest" description="Disordered" evidence="1">
    <location>
        <begin position="1"/>
        <end position="33"/>
    </location>
</feature>
<evidence type="ECO:0000313" key="2">
    <source>
        <dbReference type="EMBL" id="KAG2658358.1"/>
    </source>
</evidence>
<dbReference type="AlphaFoldDB" id="A0A8T0XHI6"/>